<dbReference type="OrthoDB" id="9787225at2"/>
<dbReference type="UniPathway" id="UPA00219"/>
<dbReference type="GO" id="GO:0071972">
    <property type="term" value="F:peptidoglycan L,D-transpeptidase activity"/>
    <property type="evidence" value="ECO:0007669"/>
    <property type="project" value="TreeGrafter"/>
</dbReference>
<reference evidence="11 12" key="1">
    <citation type="submission" date="2018-01" db="EMBL/GenBank/DDBJ databases">
        <title>Genome Sequencing and Assembly of Anaerobacter polyendosporus strain CT4.</title>
        <authorList>
            <person name="Tachaapaikoon C."/>
            <person name="Sutheeworapong S."/>
            <person name="Jenjaroenpun P."/>
            <person name="Wongsurawat T."/>
            <person name="Nookeaw I."/>
            <person name="Cheawchanlertfa P."/>
            <person name="Kosugi A."/>
            <person name="Cheevadhanarak S."/>
            <person name="Ratanakhanokchai K."/>
        </authorList>
    </citation>
    <scope>NUCLEOTIDE SEQUENCE [LARGE SCALE GENOMIC DNA]</scope>
    <source>
        <strain evidence="11 12">CT4</strain>
    </source>
</reference>
<feature type="active site" description="Proton donor/acceptor" evidence="9">
    <location>
        <position position="87"/>
    </location>
</feature>
<dbReference type="PANTHER" id="PTHR30582:SF24">
    <property type="entry name" value="L,D-TRANSPEPTIDASE ERFK_SRFK-RELATED"/>
    <property type="match status" value="1"/>
</dbReference>
<evidence type="ECO:0000256" key="2">
    <source>
        <dbReference type="ARBA" id="ARBA00005992"/>
    </source>
</evidence>
<dbReference type="InterPro" id="IPR050979">
    <property type="entry name" value="LD-transpeptidase"/>
</dbReference>
<sequence length="127" mass="14018">MSEYHFSEDYYDYYRATYRITINTDAHTLTLYKNDVVFKTYTVAVGKASTPTPKGTFKIINKAVNPGGPFGARWMGLNAPNGDYGIHGTNNPGSIGKDISNGCIRMYNANVIEVFNLVPIGTVVKII</sequence>
<organism evidence="11 12">
    <name type="scientific">Clostridium manihotivorum</name>
    <dbReference type="NCBI Taxonomy" id="2320868"/>
    <lineage>
        <taxon>Bacteria</taxon>
        <taxon>Bacillati</taxon>
        <taxon>Bacillota</taxon>
        <taxon>Clostridia</taxon>
        <taxon>Eubacteriales</taxon>
        <taxon>Clostridiaceae</taxon>
        <taxon>Clostridium</taxon>
    </lineage>
</organism>
<dbReference type="AlphaFoldDB" id="A0A3R5UB86"/>
<dbReference type="GO" id="GO:0018104">
    <property type="term" value="P:peptidoglycan-protein cross-linking"/>
    <property type="evidence" value="ECO:0007669"/>
    <property type="project" value="TreeGrafter"/>
</dbReference>
<dbReference type="GO" id="GO:0008360">
    <property type="term" value="P:regulation of cell shape"/>
    <property type="evidence" value="ECO:0007669"/>
    <property type="project" value="UniProtKB-UniRule"/>
</dbReference>
<dbReference type="PROSITE" id="PS52029">
    <property type="entry name" value="LD_TPASE"/>
    <property type="match status" value="1"/>
</dbReference>
<evidence type="ECO:0000256" key="8">
    <source>
        <dbReference type="ARBA" id="ARBA00023316"/>
    </source>
</evidence>
<evidence type="ECO:0000256" key="6">
    <source>
        <dbReference type="ARBA" id="ARBA00022960"/>
    </source>
</evidence>
<dbReference type="RefSeq" id="WP_128215187.1">
    <property type="nucleotide sequence ID" value="NZ_CP025746.1"/>
</dbReference>
<comment type="pathway">
    <text evidence="1 9">Cell wall biogenesis; peptidoglycan biosynthesis.</text>
</comment>
<evidence type="ECO:0000313" key="12">
    <source>
        <dbReference type="Proteomes" id="UP000286268"/>
    </source>
</evidence>
<dbReference type="PANTHER" id="PTHR30582">
    <property type="entry name" value="L,D-TRANSPEPTIDASE"/>
    <property type="match status" value="1"/>
</dbReference>
<dbReference type="KEGG" id="cmah:C1I91_24100"/>
<dbReference type="GO" id="GO:0005576">
    <property type="term" value="C:extracellular region"/>
    <property type="evidence" value="ECO:0007669"/>
    <property type="project" value="TreeGrafter"/>
</dbReference>
<gene>
    <name evidence="11" type="ORF">C1I91_24100</name>
</gene>
<dbReference type="SUPFAM" id="SSF141523">
    <property type="entry name" value="L,D-transpeptidase catalytic domain-like"/>
    <property type="match status" value="1"/>
</dbReference>
<evidence type="ECO:0000256" key="9">
    <source>
        <dbReference type="PROSITE-ProRule" id="PRU01373"/>
    </source>
</evidence>
<feature type="domain" description="L,D-TPase catalytic" evidence="10">
    <location>
        <begin position="18"/>
        <end position="127"/>
    </location>
</feature>
<keyword evidence="6 9" id="KW-0133">Cell shape</keyword>
<evidence type="ECO:0000256" key="1">
    <source>
        <dbReference type="ARBA" id="ARBA00004752"/>
    </source>
</evidence>
<keyword evidence="4" id="KW-0808">Transferase</keyword>
<keyword evidence="3" id="KW-0328">Glycosyltransferase</keyword>
<dbReference type="Gene3D" id="2.40.440.10">
    <property type="entry name" value="L,D-transpeptidase catalytic domain-like"/>
    <property type="match status" value="1"/>
</dbReference>
<evidence type="ECO:0000256" key="7">
    <source>
        <dbReference type="ARBA" id="ARBA00022984"/>
    </source>
</evidence>
<keyword evidence="8 9" id="KW-0961">Cell wall biogenesis/degradation</keyword>
<dbReference type="InterPro" id="IPR038063">
    <property type="entry name" value="Transpep_catalytic_dom"/>
</dbReference>
<evidence type="ECO:0000256" key="5">
    <source>
        <dbReference type="ARBA" id="ARBA00022801"/>
    </source>
</evidence>
<dbReference type="Proteomes" id="UP000286268">
    <property type="component" value="Chromosome"/>
</dbReference>
<evidence type="ECO:0000256" key="4">
    <source>
        <dbReference type="ARBA" id="ARBA00022679"/>
    </source>
</evidence>
<keyword evidence="12" id="KW-1185">Reference proteome</keyword>
<dbReference type="GO" id="GO:0016757">
    <property type="term" value="F:glycosyltransferase activity"/>
    <property type="evidence" value="ECO:0007669"/>
    <property type="project" value="UniProtKB-KW"/>
</dbReference>
<evidence type="ECO:0000259" key="10">
    <source>
        <dbReference type="PROSITE" id="PS52029"/>
    </source>
</evidence>
<feature type="active site" description="Nucleophile" evidence="9">
    <location>
        <position position="103"/>
    </location>
</feature>
<dbReference type="FunFam" id="2.40.440.10:FF:000003">
    <property type="entry name" value="L,D-transpeptidase YciB"/>
    <property type="match status" value="1"/>
</dbReference>
<dbReference type="EMBL" id="CP025746">
    <property type="protein sequence ID" value="QAA34474.1"/>
    <property type="molecule type" value="Genomic_DNA"/>
</dbReference>
<accession>A0A3R5UB86</accession>
<keyword evidence="5" id="KW-0378">Hydrolase</keyword>
<protein>
    <recommendedName>
        <fullName evidence="10">L,D-TPase catalytic domain-containing protein</fullName>
    </recommendedName>
</protein>
<dbReference type="CDD" id="cd16913">
    <property type="entry name" value="YkuD_like"/>
    <property type="match status" value="1"/>
</dbReference>
<dbReference type="GO" id="GO:0071555">
    <property type="term" value="P:cell wall organization"/>
    <property type="evidence" value="ECO:0007669"/>
    <property type="project" value="UniProtKB-UniRule"/>
</dbReference>
<proteinExistence type="inferred from homology"/>
<evidence type="ECO:0000256" key="3">
    <source>
        <dbReference type="ARBA" id="ARBA00022676"/>
    </source>
</evidence>
<comment type="similarity">
    <text evidence="2">Belongs to the YkuD family.</text>
</comment>
<dbReference type="InterPro" id="IPR005490">
    <property type="entry name" value="LD_TPept_cat_dom"/>
</dbReference>
<keyword evidence="7 9" id="KW-0573">Peptidoglycan synthesis</keyword>
<evidence type="ECO:0000313" key="11">
    <source>
        <dbReference type="EMBL" id="QAA34474.1"/>
    </source>
</evidence>
<name>A0A3R5UB86_9CLOT</name>
<dbReference type="Pfam" id="PF03734">
    <property type="entry name" value="YkuD"/>
    <property type="match status" value="1"/>
</dbReference>